<proteinExistence type="predicted"/>
<comment type="caution">
    <text evidence="2">The sequence shown here is derived from an EMBL/GenBank/DDBJ whole genome shotgun (WGS) entry which is preliminary data.</text>
</comment>
<keyword evidence="3" id="KW-1185">Reference proteome</keyword>
<dbReference type="InterPro" id="IPR013087">
    <property type="entry name" value="Znf_C2H2_type"/>
</dbReference>
<accession>A0A226DYB9</accession>
<feature type="domain" description="C2H2-type" evidence="1">
    <location>
        <begin position="31"/>
        <end position="52"/>
    </location>
</feature>
<name>A0A226DYB9_FOLCA</name>
<reference evidence="2 3" key="1">
    <citation type="submission" date="2015-12" db="EMBL/GenBank/DDBJ databases">
        <title>The genome of Folsomia candida.</title>
        <authorList>
            <person name="Faddeeva A."/>
            <person name="Derks M.F."/>
            <person name="Anvar Y."/>
            <person name="Smit S."/>
            <person name="Van Straalen N."/>
            <person name="Roelofs D."/>
        </authorList>
    </citation>
    <scope>NUCLEOTIDE SEQUENCE [LARGE SCALE GENOMIC DNA]</scope>
    <source>
        <strain evidence="2 3">VU population</strain>
        <tissue evidence="2">Whole body</tissue>
    </source>
</reference>
<dbReference type="PROSITE" id="PS00028">
    <property type="entry name" value="ZINC_FINGER_C2H2_1"/>
    <property type="match status" value="1"/>
</dbReference>
<organism evidence="2 3">
    <name type="scientific">Folsomia candida</name>
    <name type="common">Springtail</name>
    <dbReference type="NCBI Taxonomy" id="158441"/>
    <lineage>
        <taxon>Eukaryota</taxon>
        <taxon>Metazoa</taxon>
        <taxon>Ecdysozoa</taxon>
        <taxon>Arthropoda</taxon>
        <taxon>Hexapoda</taxon>
        <taxon>Collembola</taxon>
        <taxon>Entomobryomorpha</taxon>
        <taxon>Isotomoidea</taxon>
        <taxon>Isotomidae</taxon>
        <taxon>Proisotominae</taxon>
        <taxon>Folsomia</taxon>
    </lineage>
</organism>
<evidence type="ECO:0000259" key="1">
    <source>
        <dbReference type="PROSITE" id="PS00028"/>
    </source>
</evidence>
<dbReference type="EMBL" id="LNIX01000009">
    <property type="protein sequence ID" value="OXA50452.1"/>
    <property type="molecule type" value="Genomic_DNA"/>
</dbReference>
<protein>
    <recommendedName>
        <fullName evidence="1">C2H2-type domain-containing protein</fullName>
    </recommendedName>
</protein>
<evidence type="ECO:0000313" key="3">
    <source>
        <dbReference type="Proteomes" id="UP000198287"/>
    </source>
</evidence>
<evidence type="ECO:0000313" key="2">
    <source>
        <dbReference type="EMBL" id="OXA50452.1"/>
    </source>
</evidence>
<dbReference type="AlphaFoldDB" id="A0A226DYB9"/>
<dbReference type="Proteomes" id="UP000198287">
    <property type="component" value="Unassembled WGS sequence"/>
</dbReference>
<sequence>MGQIKTPAADDSLPKVRKIGKKSKTVKSVICSTCGAGCSTKHALIQHNSRHHGGTVAKRQAQAKKHREATKVSDKKTQLGTFCNVEEKDKLDVFIGDINQDDPIDDDENEFMRLVKLARGKVRPYYGNVILVVPAKVKVTDLEEFCNNKLNKYNAYIGTCSEKGACIIHQMLNTFGSCSSPAKMLMEKDKKGNSKWTAYHYELTFDKGVSTEKNQKDAFKWESFHTYAAAGQRKTKSGSIQVKYLNERIEILEGLKGELTDDQIQRAYRLGRSNYPIIGSKQEFQGVQIRFPVRDAKGKHLFEKFSSELVEKPENSPK</sequence>
<gene>
    <name evidence="2" type="ORF">Fcan01_14850</name>
</gene>